<feature type="region of interest" description="Disordered" evidence="1">
    <location>
        <begin position="1"/>
        <end position="22"/>
    </location>
</feature>
<comment type="caution">
    <text evidence="2">The sequence shown here is derived from an EMBL/GenBank/DDBJ whole genome shotgun (WGS) entry which is preliminary data.</text>
</comment>
<reference evidence="2 3" key="1">
    <citation type="submission" date="2024-05" db="EMBL/GenBank/DDBJ databases">
        <authorList>
            <person name="Liu Q."/>
            <person name="Xin Y.-H."/>
        </authorList>
    </citation>
    <scope>NUCLEOTIDE SEQUENCE [LARGE SCALE GENOMIC DNA]</scope>
    <source>
        <strain evidence="2 3">CGMCC 1.10181</strain>
    </source>
</reference>
<keyword evidence="3" id="KW-1185">Reference proteome</keyword>
<gene>
    <name evidence="2" type="ORF">ABC974_16560</name>
</gene>
<dbReference type="Proteomes" id="UP001419910">
    <property type="component" value="Unassembled WGS sequence"/>
</dbReference>
<evidence type="ECO:0000313" key="2">
    <source>
        <dbReference type="EMBL" id="MEN2791249.1"/>
    </source>
</evidence>
<feature type="compositionally biased region" description="Polar residues" evidence="1">
    <location>
        <begin position="1"/>
        <end position="12"/>
    </location>
</feature>
<sequence length="43" mass="4607">MVVATSPLTGSPQPRGAARATVPYYQNSQRLRLHEGNAGLNAR</sequence>
<dbReference type="RefSeq" id="WP_343887450.1">
    <property type="nucleotide sequence ID" value="NZ_BAAAEH010000003.1"/>
</dbReference>
<organism evidence="2 3">
    <name type="scientific">Sphingomonas oligophenolica</name>
    <dbReference type="NCBI Taxonomy" id="301154"/>
    <lineage>
        <taxon>Bacteria</taxon>
        <taxon>Pseudomonadati</taxon>
        <taxon>Pseudomonadota</taxon>
        <taxon>Alphaproteobacteria</taxon>
        <taxon>Sphingomonadales</taxon>
        <taxon>Sphingomonadaceae</taxon>
        <taxon>Sphingomonas</taxon>
    </lineage>
</organism>
<dbReference type="EMBL" id="JBDIME010000015">
    <property type="protein sequence ID" value="MEN2791249.1"/>
    <property type="molecule type" value="Genomic_DNA"/>
</dbReference>
<accession>A0ABU9Y628</accession>
<evidence type="ECO:0000313" key="3">
    <source>
        <dbReference type="Proteomes" id="UP001419910"/>
    </source>
</evidence>
<protein>
    <submittedName>
        <fullName evidence="2">Uncharacterized protein</fullName>
    </submittedName>
</protein>
<name>A0ABU9Y628_9SPHN</name>
<proteinExistence type="predicted"/>
<evidence type="ECO:0000256" key="1">
    <source>
        <dbReference type="SAM" id="MobiDB-lite"/>
    </source>
</evidence>